<evidence type="ECO:0000256" key="2">
    <source>
        <dbReference type="SAM" id="Phobius"/>
    </source>
</evidence>
<evidence type="ECO:0000313" key="4">
    <source>
        <dbReference type="Proteomes" id="UP000788993"/>
    </source>
</evidence>
<evidence type="ECO:0000313" key="3">
    <source>
        <dbReference type="EMBL" id="KAH3659245.1"/>
    </source>
</evidence>
<name>A0A9P8NTH0_9ASCO</name>
<accession>A0A9P8NTH0</accession>
<proteinExistence type="predicted"/>
<reference evidence="3" key="2">
    <citation type="submission" date="2021-01" db="EMBL/GenBank/DDBJ databases">
        <authorList>
            <person name="Schikora-Tamarit M.A."/>
        </authorList>
    </citation>
    <scope>NUCLEOTIDE SEQUENCE</scope>
    <source>
        <strain evidence="3">NCAIM Y.01608</strain>
    </source>
</reference>
<evidence type="ECO:0000256" key="1">
    <source>
        <dbReference type="SAM" id="MobiDB-lite"/>
    </source>
</evidence>
<keyword evidence="2" id="KW-1133">Transmembrane helix</keyword>
<sequence length="296" mass="35177">MAMQNIESPGQYYHFNASRHDRNVGEVDSVGEQLFTSKKSNWLKSMVNRKRRSKNLDLTISGTNIKSMPMVSRFERRNDEWRERQNSMVAEPPEVEEPETASLQDSRRKMEREMRKIRRANGDEEQIFRETFVERSDNDHSDWLQKISSRIKVDRPKRRSHADSKFTGNNFDQNLKDYMWYNNGVRYPNKKKGLENRRKRTETEREGQLQTRRPELHSNIYRIHDSIQSSLQFVPIVGVVFQLFGILYSVPILPPEGVLIVEILAYLWIIRIIYRIYLAVAALLQPFWKLTQILSW</sequence>
<reference evidence="3" key="1">
    <citation type="journal article" date="2021" name="Open Biol.">
        <title>Shared evolutionary footprints suggest mitochondrial oxidative damage underlies multiple complex I losses in fungi.</title>
        <authorList>
            <person name="Schikora-Tamarit M.A."/>
            <person name="Marcet-Houben M."/>
            <person name="Nosek J."/>
            <person name="Gabaldon T."/>
        </authorList>
    </citation>
    <scope>NUCLEOTIDE SEQUENCE</scope>
    <source>
        <strain evidence="3">NCAIM Y.01608</strain>
    </source>
</reference>
<keyword evidence="4" id="KW-1185">Reference proteome</keyword>
<feature type="region of interest" description="Disordered" evidence="1">
    <location>
        <begin position="85"/>
        <end position="112"/>
    </location>
</feature>
<dbReference type="AlphaFoldDB" id="A0A9P8NTH0"/>
<gene>
    <name evidence="3" type="ORF">OGATHE_006129</name>
</gene>
<dbReference type="EMBL" id="JAEUBD010001540">
    <property type="protein sequence ID" value="KAH3659245.1"/>
    <property type="molecule type" value="Genomic_DNA"/>
</dbReference>
<feature type="transmembrane region" description="Helical" evidence="2">
    <location>
        <begin position="263"/>
        <end position="284"/>
    </location>
</feature>
<keyword evidence="2" id="KW-0472">Membrane</keyword>
<dbReference type="Proteomes" id="UP000788993">
    <property type="component" value="Unassembled WGS sequence"/>
</dbReference>
<keyword evidence="2" id="KW-0812">Transmembrane</keyword>
<feature type="transmembrane region" description="Helical" evidence="2">
    <location>
        <begin position="231"/>
        <end position="251"/>
    </location>
</feature>
<comment type="caution">
    <text evidence="3">The sequence shown here is derived from an EMBL/GenBank/DDBJ whole genome shotgun (WGS) entry which is preliminary data.</text>
</comment>
<organism evidence="3 4">
    <name type="scientific">Ogataea polymorpha</name>
    <dbReference type="NCBI Taxonomy" id="460523"/>
    <lineage>
        <taxon>Eukaryota</taxon>
        <taxon>Fungi</taxon>
        <taxon>Dikarya</taxon>
        <taxon>Ascomycota</taxon>
        <taxon>Saccharomycotina</taxon>
        <taxon>Pichiomycetes</taxon>
        <taxon>Pichiales</taxon>
        <taxon>Pichiaceae</taxon>
        <taxon>Ogataea</taxon>
    </lineage>
</organism>
<protein>
    <submittedName>
        <fullName evidence="3">Uncharacterized protein</fullName>
    </submittedName>
</protein>